<reference evidence="3 5" key="2">
    <citation type="submission" date="2020-02" db="EMBL/GenBank/DDBJ databases">
        <title>Genome sequence of Parvularcula flava strain NH6-79.</title>
        <authorList>
            <person name="Abdul Karim M.H."/>
            <person name="Lam M.Q."/>
            <person name="Chen S.J."/>
            <person name="Yahya A."/>
            <person name="Shahir S."/>
            <person name="Shamsir M.S."/>
            <person name="Chong C.S."/>
        </authorList>
    </citation>
    <scope>NUCLEOTIDE SEQUENCE [LARGE SCALE GENOMIC DNA]</scope>
    <source>
        <strain evidence="3 5">NH6-79</strain>
    </source>
</reference>
<keyword evidence="1" id="KW-0812">Transmembrane</keyword>
<organism evidence="2 4">
    <name type="scientific">Aquisalinus luteolus</name>
    <dbReference type="NCBI Taxonomy" id="1566827"/>
    <lineage>
        <taxon>Bacteria</taxon>
        <taxon>Pseudomonadati</taxon>
        <taxon>Pseudomonadota</taxon>
        <taxon>Alphaproteobacteria</taxon>
        <taxon>Parvularculales</taxon>
        <taxon>Parvularculaceae</taxon>
        <taxon>Aquisalinus</taxon>
    </lineage>
</organism>
<sequence>MRFDWRRHIISIVAVALILVYVALLVVDIMQGKGLENLGVYAVMSICLALAIGAKVMPSDWK</sequence>
<feature type="transmembrane region" description="Helical" evidence="1">
    <location>
        <begin position="38"/>
        <end position="57"/>
    </location>
</feature>
<feature type="transmembrane region" description="Helical" evidence="1">
    <location>
        <begin position="12"/>
        <end position="32"/>
    </location>
</feature>
<keyword evidence="1" id="KW-1133">Transmembrane helix</keyword>
<name>A0A8J3A4C4_9PROT</name>
<dbReference type="AlphaFoldDB" id="A0A8J3A4C4"/>
<dbReference type="Proteomes" id="UP000621856">
    <property type="component" value="Unassembled WGS sequence"/>
</dbReference>
<evidence type="ECO:0000313" key="3">
    <source>
        <dbReference type="EMBL" id="NHK28229.1"/>
    </source>
</evidence>
<reference evidence="2" key="1">
    <citation type="journal article" date="2014" name="Int. J. Syst. Evol. Microbiol.">
        <title>Complete genome sequence of Corynebacterium casei LMG S-19264T (=DSM 44701T), isolated from a smear-ripened cheese.</title>
        <authorList>
            <consortium name="US DOE Joint Genome Institute (JGI-PGF)"/>
            <person name="Walter F."/>
            <person name="Albersmeier A."/>
            <person name="Kalinowski J."/>
            <person name="Ruckert C."/>
        </authorList>
    </citation>
    <scope>NUCLEOTIDE SEQUENCE</scope>
    <source>
        <strain evidence="2">CGMCC 1.14984</strain>
    </source>
</reference>
<dbReference type="EMBL" id="BMGZ01000002">
    <property type="protein sequence ID" value="GGH97852.1"/>
    <property type="molecule type" value="Genomic_DNA"/>
</dbReference>
<dbReference type="EMBL" id="VCJR02000002">
    <property type="protein sequence ID" value="NHK28229.1"/>
    <property type="molecule type" value="Genomic_DNA"/>
</dbReference>
<dbReference type="RefSeq" id="WP_155140058.1">
    <property type="nucleotide sequence ID" value="NZ_BMGZ01000002.1"/>
</dbReference>
<evidence type="ECO:0000313" key="5">
    <source>
        <dbReference type="Proteomes" id="UP000818603"/>
    </source>
</evidence>
<proteinExistence type="predicted"/>
<keyword evidence="5" id="KW-1185">Reference proteome</keyword>
<gene>
    <name evidence="3" type="ORF">FF098_009965</name>
    <name evidence="2" type="ORF">GCM10011355_20060</name>
</gene>
<evidence type="ECO:0000256" key="1">
    <source>
        <dbReference type="SAM" id="Phobius"/>
    </source>
</evidence>
<evidence type="ECO:0000313" key="2">
    <source>
        <dbReference type="EMBL" id="GGH97852.1"/>
    </source>
</evidence>
<dbReference type="Proteomes" id="UP000818603">
    <property type="component" value="Unassembled WGS sequence"/>
</dbReference>
<accession>A0A8J3A4C4</accession>
<keyword evidence="1" id="KW-0472">Membrane</keyword>
<evidence type="ECO:0000313" key="4">
    <source>
        <dbReference type="Proteomes" id="UP000621856"/>
    </source>
</evidence>
<reference evidence="2" key="3">
    <citation type="submission" date="2020-09" db="EMBL/GenBank/DDBJ databases">
        <authorList>
            <person name="Sun Q."/>
            <person name="Zhou Y."/>
        </authorList>
    </citation>
    <scope>NUCLEOTIDE SEQUENCE</scope>
    <source>
        <strain evidence="2">CGMCC 1.14984</strain>
    </source>
</reference>
<comment type="caution">
    <text evidence="2">The sequence shown here is derived from an EMBL/GenBank/DDBJ whole genome shotgun (WGS) entry which is preliminary data.</text>
</comment>
<protein>
    <submittedName>
        <fullName evidence="2">Uncharacterized protein</fullName>
    </submittedName>
</protein>